<dbReference type="RefSeq" id="WP_129929218.1">
    <property type="nucleotide sequence ID" value="NZ_CP159510.1"/>
</dbReference>
<dbReference type="AlphaFoldDB" id="A0AAU8ICS2"/>
<reference evidence="1" key="1">
    <citation type="submission" date="2024-06" db="EMBL/GenBank/DDBJ databases">
        <authorList>
            <person name="Fan A."/>
            <person name="Zhang F.Y."/>
            <person name="Zhang L."/>
        </authorList>
    </citation>
    <scope>NUCLEOTIDE SEQUENCE</scope>
    <source>
        <strain evidence="1">Y61</strain>
    </source>
</reference>
<sequence length="96" mass="10762">MNDREPSKKKKAVALNYKTGQDQAPYVSAKADGKMAEQLIEKAKSLNIPIQEDPDLVSMLSRLDLNEMIPVELYEAVAEIFAYIRKIDEKKGGNAH</sequence>
<evidence type="ECO:0000313" key="1">
    <source>
        <dbReference type="EMBL" id="XCJ16031.1"/>
    </source>
</evidence>
<dbReference type="EMBL" id="CP159510">
    <property type="protein sequence ID" value="XCJ16031.1"/>
    <property type="molecule type" value="Genomic_DNA"/>
</dbReference>
<accession>A0AAU8ICS2</accession>
<dbReference type="Gene3D" id="3.40.1690.10">
    <property type="entry name" value="secretion proteins EscU"/>
    <property type="match status" value="1"/>
</dbReference>
<dbReference type="InterPro" id="IPR029025">
    <property type="entry name" value="T3SS_substrate_exporter_C"/>
</dbReference>
<dbReference type="InterPro" id="IPR006135">
    <property type="entry name" value="T3SS_substrate_exporter"/>
</dbReference>
<organism evidence="1">
    <name type="scientific">Sporolactobacillus sp. Y61</name>
    <dbReference type="NCBI Taxonomy" id="3160863"/>
    <lineage>
        <taxon>Bacteria</taxon>
        <taxon>Bacillati</taxon>
        <taxon>Bacillota</taxon>
        <taxon>Bacilli</taxon>
        <taxon>Bacillales</taxon>
        <taxon>Sporolactobacillaceae</taxon>
        <taxon>Sporolactobacillus</taxon>
    </lineage>
</organism>
<protein>
    <submittedName>
        <fullName evidence="1">EscU/YscU/HrcU family type III secretion system export apparatus switch protein</fullName>
    </submittedName>
</protein>
<proteinExistence type="predicted"/>
<dbReference type="PANTHER" id="PTHR30531:SF12">
    <property type="entry name" value="FLAGELLAR BIOSYNTHETIC PROTEIN FLHB"/>
    <property type="match status" value="1"/>
</dbReference>
<dbReference type="GO" id="GO:0005886">
    <property type="term" value="C:plasma membrane"/>
    <property type="evidence" value="ECO:0007669"/>
    <property type="project" value="TreeGrafter"/>
</dbReference>
<gene>
    <name evidence="1" type="ORF">ABNN70_09990</name>
</gene>
<dbReference type="SUPFAM" id="SSF160544">
    <property type="entry name" value="EscU C-terminal domain-like"/>
    <property type="match status" value="1"/>
</dbReference>
<dbReference type="PANTHER" id="PTHR30531">
    <property type="entry name" value="FLAGELLAR BIOSYNTHETIC PROTEIN FLHB"/>
    <property type="match status" value="1"/>
</dbReference>
<dbReference type="GO" id="GO:0009306">
    <property type="term" value="P:protein secretion"/>
    <property type="evidence" value="ECO:0007669"/>
    <property type="project" value="InterPro"/>
</dbReference>
<name>A0AAU8ICS2_9BACL</name>
<dbReference type="Pfam" id="PF01312">
    <property type="entry name" value="Bac_export_2"/>
    <property type="match status" value="1"/>
</dbReference>